<feature type="region of interest" description="Disordered" evidence="1">
    <location>
        <begin position="344"/>
        <end position="380"/>
    </location>
</feature>
<feature type="region of interest" description="Disordered" evidence="1">
    <location>
        <begin position="197"/>
        <end position="265"/>
    </location>
</feature>
<reference evidence="3 4" key="1">
    <citation type="submission" date="2023-11" db="EMBL/GenBank/DDBJ databases">
        <title>Halocaridina rubra genome assembly.</title>
        <authorList>
            <person name="Smith C."/>
        </authorList>
    </citation>
    <scope>NUCLEOTIDE SEQUENCE [LARGE SCALE GENOMIC DNA]</scope>
    <source>
        <strain evidence="3">EP-1</strain>
        <tissue evidence="3">Whole</tissue>
    </source>
</reference>
<gene>
    <name evidence="3" type="ORF">SK128_017155</name>
</gene>
<feature type="region of interest" description="Disordered" evidence="1">
    <location>
        <begin position="156"/>
        <end position="182"/>
    </location>
</feature>
<organism evidence="3 4">
    <name type="scientific">Halocaridina rubra</name>
    <name type="common">Hawaiian red shrimp</name>
    <dbReference type="NCBI Taxonomy" id="373956"/>
    <lineage>
        <taxon>Eukaryota</taxon>
        <taxon>Metazoa</taxon>
        <taxon>Ecdysozoa</taxon>
        <taxon>Arthropoda</taxon>
        <taxon>Crustacea</taxon>
        <taxon>Multicrustacea</taxon>
        <taxon>Malacostraca</taxon>
        <taxon>Eumalacostraca</taxon>
        <taxon>Eucarida</taxon>
        <taxon>Decapoda</taxon>
        <taxon>Pleocyemata</taxon>
        <taxon>Caridea</taxon>
        <taxon>Atyoidea</taxon>
        <taxon>Atyidae</taxon>
        <taxon>Halocaridina</taxon>
    </lineage>
</organism>
<feature type="compositionally biased region" description="Basic and acidic residues" evidence="1">
    <location>
        <begin position="197"/>
        <end position="209"/>
    </location>
</feature>
<feature type="compositionally biased region" description="Pro residues" evidence="1">
    <location>
        <begin position="243"/>
        <end position="261"/>
    </location>
</feature>
<feature type="compositionally biased region" description="Low complexity" evidence="1">
    <location>
        <begin position="210"/>
        <end position="236"/>
    </location>
</feature>
<evidence type="ECO:0000313" key="3">
    <source>
        <dbReference type="EMBL" id="KAK7071822.1"/>
    </source>
</evidence>
<dbReference type="EMBL" id="JAXCGZ010013899">
    <property type="protein sequence ID" value="KAK7071822.1"/>
    <property type="molecule type" value="Genomic_DNA"/>
</dbReference>
<keyword evidence="4" id="KW-1185">Reference proteome</keyword>
<feature type="compositionally biased region" description="Basic and acidic residues" evidence="1">
    <location>
        <begin position="362"/>
        <end position="380"/>
    </location>
</feature>
<evidence type="ECO:0000256" key="2">
    <source>
        <dbReference type="SAM" id="Phobius"/>
    </source>
</evidence>
<dbReference type="Proteomes" id="UP001381693">
    <property type="component" value="Unassembled WGS sequence"/>
</dbReference>
<comment type="caution">
    <text evidence="3">The sequence shown here is derived from an EMBL/GenBank/DDBJ whole genome shotgun (WGS) entry which is preliminary data.</text>
</comment>
<evidence type="ECO:0000256" key="1">
    <source>
        <dbReference type="SAM" id="MobiDB-lite"/>
    </source>
</evidence>
<name>A0AAN8WVM4_HALRR</name>
<feature type="transmembrane region" description="Helical" evidence="2">
    <location>
        <begin position="301"/>
        <end position="323"/>
    </location>
</feature>
<keyword evidence="2" id="KW-0812">Transmembrane</keyword>
<evidence type="ECO:0000313" key="4">
    <source>
        <dbReference type="Proteomes" id="UP001381693"/>
    </source>
</evidence>
<sequence length="380" mass="41584">MFEDLKREKGKAVQGVVAGLVLNGDRPLDLTAERDPRIQLRGDVHLLLTLPKTLPIQGRNEQFNWQRTPPLPGPSPGEGDDLVFSGAGSGCDMDDEDECIPVFDTGSGDDLITPVYIPPTLPPVSKPPPRAYIPEMEIGGNNRQPCDDEEDCYIGSGSGEFNTDGGIMTDNDNGGDDMEVEFPVTNHPMLAPDVIHSEEHEPSHTRNKDPGSGSTTTGPTLVLPSTTTTTTTTTSPRTRKWPPKPTPTAYPPSQPQPPPPHYDTDYYEYIEFPEEPESNKPTVIKEDPPRDTLHSDAAGSIPLIISIIAGALIIVILIILLILKLKGRRDGNYKVEETKNYEGIPTMPTPMINGQGNGNIKPGDRRPVKKQSKDVKEWYV</sequence>
<proteinExistence type="predicted"/>
<protein>
    <submittedName>
        <fullName evidence="3">Uncharacterized protein</fullName>
    </submittedName>
</protein>
<dbReference type="AlphaFoldDB" id="A0AAN8WVM4"/>
<keyword evidence="2" id="KW-0472">Membrane</keyword>
<accession>A0AAN8WVM4</accession>
<keyword evidence="2" id="KW-1133">Transmembrane helix</keyword>